<accession>A0A9P6YJR6</accession>
<comment type="caution">
    <text evidence="1">The sequence shown here is derived from an EMBL/GenBank/DDBJ whole genome shotgun (WGS) entry which is preliminary data.</text>
</comment>
<organism evidence="1 2">
    <name type="scientific">Rhizopus oryzae</name>
    <name type="common">Mucormycosis agent</name>
    <name type="synonym">Rhizopus arrhizus var. delemar</name>
    <dbReference type="NCBI Taxonomy" id="64495"/>
    <lineage>
        <taxon>Eukaryota</taxon>
        <taxon>Fungi</taxon>
        <taxon>Fungi incertae sedis</taxon>
        <taxon>Mucoromycota</taxon>
        <taxon>Mucoromycotina</taxon>
        <taxon>Mucoromycetes</taxon>
        <taxon>Mucorales</taxon>
        <taxon>Mucorineae</taxon>
        <taxon>Rhizopodaceae</taxon>
        <taxon>Rhizopus</taxon>
    </lineage>
</organism>
<dbReference type="Proteomes" id="UP000717996">
    <property type="component" value="Unassembled WGS sequence"/>
</dbReference>
<protein>
    <submittedName>
        <fullName evidence="1">Uncharacterized protein</fullName>
    </submittedName>
</protein>
<name>A0A9P6YJR6_RHIOR</name>
<proteinExistence type="predicted"/>
<reference evidence="1" key="1">
    <citation type="journal article" date="2020" name="Microb. Genom.">
        <title>Genetic diversity of clinical and environmental Mucorales isolates obtained from an investigation of mucormycosis cases among solid organ transplant recipients.</title>
        <authorList>
            <person name="Nguyen M.H."/>
            <person name="Kaul D."/>
            <person name="Muto C."/>
            <person name="Cheng S.J."/>
            <person name="Richter R.A."/>
            <person name="Bruno V.M."/>
            <person name="Liu G."/>
            <person name="Beyhan S."/>
            <person name="Sundermann A.J."/>
            <person name="Mounaud S."/>
            <person name="Pasculle A.W."/>
            <person name="Nierman W.C."/>
            <person name="Driscoll E."/>
            <person name="Cumbie R."/>
            <person name="Clancy C.J."/>
            <person name="Dupont C.L."/>
        </authorList>
    </citation>
    <scope>NUCLEOTIDE SEQUENCE</scope>
    <source>
        <strain evidence="1">GL16</strain>
    </source>
</reference>
<dbReference type="OrthoDB" id="2289841at2759"/>
<evidence type="ECO:0000313" key="1">
    <source>
        <dbReference type="EMBL" id="KAG1550241.1"/>
    </source>
</evidence>
<gene>
    <name evidence="1" type="ORF">G6F51_002557</name>
</gene>
<dbReference type="EMBL" id="JAANIT010000225">
    <property type="protein sequence ID" value="KAG1550241.1"/>
    <property type="molecule type" value="Genomic_DNA"/>
</dbReference>
<sequence length="70" mass="7664">MILRDSNVVDMIVTTVVGENARSLYTSKPTEWPNGTKSDIVYTASATSSKLPPVLIEVQLPLTWILLAAF</sequence>
<dbReference type="AlphaFoldDB" id="A0A9P6YJR6"/>
<evidence type="ECO:0000313" key="2">
    <source>
        <dbReference type="Proteomes" id="UP000717996"/>
    </source>
</evidence>